<organism evidence="2 3">
    <name type="scientific">Nocardioides flavus</name>
    <name type="common">ex Wang et al. 2016</name>
    <dbReference type="NCBI Taxonomy" id="2058780"/>
    <lineage>
        <taxon>Bacteria</taxon>
        <taxon>Bacillati</taxon>
        <taxon>Actinomycetota</taxon>
        <taxon>Actinomycetes</taxon>
        <taxon>Propionibacteriales</taxon>
        <taxon>Nocardioidaceae</taxon>
        <taxon>Nocardioides</taxon>
    </lineage>
</organism>
<proteinExistence type="predicted"/>
<comment type="caution">
    <text evidence="2">The sequence shown here is derived from an EMBL/GenBank/DDBJ whole genome shotgun (WGS) entry which is preliminary data.</text>
</comment>
<dbReference type="Proteomes" id="UP000597341">
    <property type="component" value="Unassembled WGS sequence"/>
</dbReference>
<reference evidence="3" key="1">
    <citation type="journal article" date="2019" name="Int. J. Syst. Evol. Microbiol.">
        <title>The Global Catalogue of Microorganisms (GCM) 10K type strain sequencing project: providing services to taxonomists for standard genome sequencing and annotation.</title>
        <authorList>
            <consortium name="The Broad Institute Genomics Platform"/>
            <consortium name="The Broad Institute Genome Sequencing Center for Infectious Disease"/>
            <person name="Wu L."/>
            <person name="Ma J."/>
        </authorList>
    </citation>
    <scope>NUCLEOTIDE SEQUENCE [LARGE SCALE GENOMIC DNA]</scope>
    <source>
        <strain evidence="3">CGMCC 1.12791</strain>
    </source>
</reference>
<evidence type="ECO:0000256" key="1">
    <source>
        <dbReference type="SAM" id="MobiDB-lite"/>
    </source>
</evidence>
<sequence length="88" mass="9132">MVRAPSSGRGTSIPPASGVSRVPGSHGSKDRIDTGHHGSPSGAELVDLLDAPEAEDALPAWCDCGPRTLSRTALLAHLRDGTRTVHLE</sequence>
<evidence type="ECO:0000313" key="3">
    <source>
        <dbReference type="Proteomes" id="UP000597341"/>
    </source>
</evidence>
<gene>
    <name evidence="2" type="ORF">GCM10011376_23380</name>
</gene>
<feature type="region of interest" description="Disordered" evidence="1">
    <location>
        <begin position="1"/>
        <end position="44"/>
    </location>
</feature>
<evidence type="ECO:0000313" key="2">
    <source>
        <dbReference type="EMBL" id="GHE17728.1"/>
    </source>
</evidence>
<name>A0ABQ3HJ83_9ACTN</name>
<keyword evidence="3" id="KW-1185">Reference proteome</keyword>
<protein>
    <submittedName>
        <fullName evidence="2">Uncharacterized protein</fullName>
    </submittedName>
</protein>
<feature type="compositionally biased region" description="Basic and acidic residues" evidence="1">
    <location>
        <begin position="27"/>
        <end position="36"/>
    </location>
</feature>
<dbReference type="EMBL" id="BNAD01000005">
    <property type="protein sequence ID" value="GHE17728.1"/>
    <property type="molecule type" value="Genomic_DNA"/>
</dbReference>
<accession>A0ABQ3HJ83</accession>